<feature type="non-terminal residue" evidence="1">
    <location>
        <position position="1"/>
    </location>
</feature>
<dbReference type="EMBL" id="BARV01015053">
    <property type="protein sequence ID" value="GAI26331.1"/>
    <property type="molecule type" value="Genomic_DNA"/>
</dbReference>
<gene>
    <name evidence="1" type="ORF">S06H3_26088</name>
</gene>
<organism evidence="1">
    <name type="scientific">marine sediment metagenome</name>
    <dbReference type="NCBI Taxonomy" id="412755"/>
    <lineage>
        <taxon>unclassified sequences</taxon>
        <taxon>metagenomes</taxon>
        <taxon>ecological metagenomes</taxon>
    </lineage>
</organism>
<reference evidence="1" key="1">
    <citation type="journal article" date="2014" name="Front. Microbiol.">
        <title>High frequency of phylogenetically diverse reductive dehalogenase-homologous genes in deep subseafloor sedimentary metagenomes.</title>
        <authorList>
            <person name="Kawai M."/>
            <person name="Futagami T."/>
            <person name="Toyoda A."/>
            <person name="Takaki Y."/>
            <person name="Nishi S."/>
            <person name="Hori S."/>
            <person name="Arai W."/>
            <person name="Tsubouchi T."/>
            <person name="Morono Y."/>
            <person name="Uchiyama I."/>
            <person name="Ito T."/>
            <person name="Fujiyama A."/>
            <person name="Inagaki F."/>
            <person name="Takami H."/>
        </authorList>
    </citation>
    <scope>NUCLEOTIDE SEQUENCE</scope>
    <source>
        <strain evidence="1">Expedition CK06-06</strain>
    </source>
</reference>
<proteinExistence type="predicted"/>
<evidence type="ECO:0000313" key="1">
    <source>
        <dbReference type="EMBL" id="GAI26331.1"/>
    </source>
</evidence>
<sequence>LWVWFGLSIASNCMFGYFAAYYEWLANPGFSQM</sequence>
<dbReference type="AlphaFoldDB" id="X1N7Y8"/>
<accession>X1N7Y8</accession>
<name>X1N7Y8_9ZZZZ</name>
<comment type="caution">
    <text evidence="1">The sequence shown here is derived from an EMBL/GenBank/DDBJ whole genome shotgun (WGS) entry which is preliminary data.</text>
</comment>
<protein>
    <submittedName>
        <fullName evidence="1">Uncharacterized protein</fullName>
    </submittedName>
</protein>